<dbReference type="Gene3D" id="3.40.50.10540">
    <property type="entry name" value="Crotonobetainyl-coa:carnitine coa-transferase, domain 1"/>
    <property type="match status" value="2"/>
</dbReference>
<gene>
    <name evidence="1" type="primary">dddD</name>
    <name evidence="1" type="ORF">LMG26411_05898</name>
</gene>
<dbReference type="InterPro" id="IPR003673">
    <property type="entry name" value="CoA-Trfase_fam_III"/>
</dbReference>
<dbReference type="EMBL" id="CAJPVI010000045">
    <property type="protein sequence ID" value="CAG2158245.1"/>
    <property type="molecule type" value="Genomic_DNA"/>
</dbReference>
<reference evidence="1 2" key="1">
    <citation type="submission" date="2021-03" db="EMBL/GenBank/DDBJ databases">
        <authorList>
            <person name="Peeters C."/>
        </authorList>
    </citation>
    <scope>NUCLEOTIDE SEQUENCE [LARGE SCALE GENOMIC DNA]</scope>
    <source>
        <strain evidence="1 2">LMG 26411</strain>
    </source>
</reference>
<organism evidence="1 2">
    <name type="scientific">Cupriavidus numazuensis</name>
    <dbReference type="NCBI Taxonomy" id="221992"/>
    <lineage>
        <taxon>Bacteria</taxon>
        <taxon>Pseudomonadati</taxon>
        <taxon>Pseudomonadota</taxon>
        <taxon>Betaproteobacteria</taxon>
        <taxon>Burkholderiales</taxon>
        <taxon>Burkholderiaceae</taxon>
        <taxon>Cupriavidus</taxon>
    </lineage>
</organism>
<dbReference type="Gene3D" id="3.30.1540.10">
    <property type="entry name" value="formyl-coa transferase, domain 3"/>
    <property type="match status" value="1"/>
</dbReference>
<dbReference type="PANTHER" id="PTHR48228:SF5">
    <property type="entry name" value="ALPHA-METHYLACYL-COA RACEMASE"/>
    <property type="match status" value="1"/>
</dbReference>
<dbReference type="PANTHER" id="PTHR48228">
    <property type="entry name" value="SUCCINYL-COA--D-CITRAMALATE COA-TRANSFERASE"/>
    <property type="match status" value="1"/>
</dbReference>
<dbReference type="EC" id="2.-.-.-" evidence="1"/>
<dbReference type="InterPro" id="IPR050509">
    <property type="entry name" value="CoA-transferase_III"/>
</dbReference>
<dbReference type="Pfam" id="PF02515">
    <property type="entry name" value="CoA_transf_3"/>
    <property type="match status" value="2"/>
</dbReference>
<dbReference type="GO" id="GO:0016740">
    <property type="term" value="F:transferase activity"/>
    <property type="evidence" value="ECO:0007669"/>
    <property type="project" value="UniProtKB-KW"/>
</dbReference>
<protein>
    <submittedName>
        <fullName evidence="1">CoA-transferase/lyase DddD</fullName>
        <ecNumber evidence="1">2.-.-.-</ecNumber>
    </submittedName>
</protein>
<accession>A0ABM8TQZ5</accession>
<proteinExistence type="predicted"/>
<keyword evidence="2" id="KW-1185">Reference proteome</keyword>
<dbReference type="InterPro" id="IPR044855">
    <property type="entry name" value="CoA-Trfase_III_dom3_sf"/>
</dbReference>
<dbReference type="RefSeq" id="WP_211956752.1">
    <property type="nucleotide sequence ID" value="NZ_CAJPVI010000045.1"/>
</dbReference>
<evidence type="ECO:0000313" key="1">
    <source>
        <dbReference type="EMBL" id="CAG2158245.1"/>
    </source>
</evidence>
<keyword evidence="1" id="KW-0808">Transferase</keyword>
<dbReference type="SUPFAM" id="SSF89796">
    <property type="entry name" value="CoA-transferase family III (CaiB/BaiF)"/>
    <property type="match status" value="2"/>
</dbReference>
<evidence type="ECO:0000313" key="2">
    <source>
        <dbReference type="Proteomes" id="UP000672657"/>
    </source>
</evidence>
<comment type="caution">
    <text evidence="1">The sequence shown here is derived from an EMBL/GenBank/DDBJ whole genome shotgun (WGS) entry which is preliminary data.</text>
</comment>
<name>A0ABM8TQZ5_9BURK</name>
<dbReference type="Proteomes" id="UP000672657">
    <property type="component" value="Unassembled WGS sequence"/>
</dbReference>
<sequence>MTTNIRPLEGIRVLNLGGIWAGRVAAMLLADQGAEVIEVNHPEREDKLEDAALARGKVSVRADFKVAKDREDVLRLAHQADIIIDNLGPGRAATYDLDYARIREHNESVVYVSLPGFARGSEWDGVPAYEGTVAASVGVYTDIHALGPIAGGRPIFSSVPMASAYAGVHAAIAATLALYRRIETGLGSEVEVPLADALMSAMALLIMKVEGQPQRFDLPPIDKAMTEVAFPILRGHSDNLDDAERAAIQAYLAKFRRPQFANYLCSDGRMVFVNAVDHVQHAKACLETLGVLNDLIAEGMIIGSPYQEGGEGNNISYSAGLTHHWSERMGKLMAKRFLTKPAHVWERLLQEAGVPAAVVRTTNEWLALPAALAGGNVSEMVDEKHGAVRQPGRYISIDGTNVQSGPLLPQAFGVAAAGWRSSRVSPSSARQDGPQGKILAGVKVLDLSNVIAGPAACRVLAEFGADVTRIDAPAPQAGPRMTMWFGLDVNQGKRAMILDLKSTEGRAEFERLVKDADVVLHNFLDRSAENLGISIAHLRRINPEIVSCQISAWGGPTGGPLKDFPAFDPVLQAGTGITARYGTLDAPVLHGVASCVDYITGFTAALGVAQALVARKLGRGGSYVRTSLSMGAQLVQFPFAVHAEGLAAREPSTQAAVGYGANYRLYKTKDRWGFFACRREDLPAIAKTLGAAQTDEPGLVDAFAGQSYAAIAASLKHIRTASFVPVTRLDELREARTISEHSAGSQPDSLVMRSAEHPSGHRVSLPLTTWYRFGGKGFEPLSPAPSPGTHTRAVLRELGKSDEQIRDLMDRNIARDHWAVLKHYLPRQ</sequence>
<dbReference type="InterPro" id="IPR023606">
    <property type="entry name" value="CoA-Trfase_III_dom_1_sf"/>
</dbReference>